<accession>A0A1A6Y1B2</accession>
<feature type="region of interest" description="Disordered" evidence="1">
    <location>
        <begin position="75"/>
        <end position="103"/>
    </location>
</feature>
<organism evidence="2 3">
    <name type="scientific">Stenotrophomonas maltophilia</name>
    <name type="common">Pseudomonas maltophilia</name>
    <name type="synonym">Xanthomonas maltophilia</name>
    <dbReference type="NCBI Taxonomy" id="40324"/>
    <lineage>
        <taxon>Bacteria</taxon>
        <taxon>Pseudomonadati</taxon>
        <taxon>Pseudomonadota</taxon>
        <taxon>Gammaproteobacteria</taxon>
        <taxon>Lysobacterales</taxon>
        <taxon>Lysobacteraceae</taxon>
        <taxon>Stenotrophomonas</taxon>
        <taxon>Stenotrophomonas maltophilia group</taxon>
    </lineage>
</organism>
<dbReference type="EMBL" id="LYVJ01000004">
    <property type="protein sequence ID" value="OBU68634.1"/>
    <property type="molecule type" value="Genomic_DNA"/>
</dbReference>
<dbReference type="AlphaFoldDB" id="A0A1A6Y1B2"/>
<name>A0A1A6Y1B2_STEMA</name>
<proteinExistence type="predicted"/>
<evidence type="ECO:0000313" key="2">
    <source>
        <dbReference type="EMBL" id="OBU68634.1"/>
    </source>
</evidence>
<sequence length="103" mass="10963">MLRVESMPLDCGSTAIVVELDQVPSRAWTKSLKRAMQADEGLDSTQPRFDGRFVYVVDLDGAQHRAEHRVLQALSSASAGAADGGSAGRPTRGTRSAAAHANR</sequence>
<comment type="caution">
    <text evidence="2">The sequence shown here is derived from an EMBL/GenBank/DDBJ whole genome shotgun (WGS) entry which is preliminary data.</text>
</comment>
<evidence type="ECO:0000313" key="3">
    <source>
        <dbReference type="Proteomes" id="UP000092256"/>
    </source>
</evidence>
<protein>
    <submittedName>
        <fullName evidence="2">Uncharacterized protein</fullName>
    </submittedName>
</protein>
<evidence type="ECO:0000256" key="1">
    <source>
        <dbReference type="SAM" id="MobiDB-lite"/>
    </source>
</evidence>
<dbReference type="Proteomes" id="UP000092256">
    <property type="component" value="Unassembled WGS sequence"/>
</dbReference>
<gene>
    <name evidence="2" type="ORF">A9K58_06600</name>
</gene>
<reference evidence="2 3" key="1">
    <citation type="submission" date="2016-05" db="EMBL/GenBank/DDBJ databases">
        <title>Draft Genome Sequences of Stenotrophomonas maltophilia Strains Sm32COP, Sm41DVV, Sm46PAILV, SmF3, SmF22, SmSOFb1 and SmCVFa1, Isolated from Different Manures, in France.</title>
        <authorList>
            <person name="Nazaret S."/>
            <person name="Bodilis J."/>
        </authorList>
    </citation>
    <scope>NUCLEOTIDE SEQUENCE [LARGE SCALE GENOMIC DNA]</scope>
    <source>
        <strain evidence="2 3">Sm46PAILV</strain>
    </source>
</reference>